<feature type="transmembrane region" description="Helical" evidence="6">
    <location>
        <begin position="23"/>
        <end position="45"/>
    </location>
</feature>
<keyword evidence="2" id="KW-1003">Cell membrane</keyword>
<feature type="transmembrane region" description="Helical" evidence="6">
    <location>
        <begin position="237"/>
        <end position="259"/>
    </location>
</feature>
<dbReference type="EMBL" id="CABWKQ010000005">
    <property type="protein sequence ID" value="VWX33805.1"/>
    <property type="molecule type" value="Genomic_DNA"/>
</dbReference>
<gene>
    <name evidence="7" type="ORF">EXIGUO9Y_130102</name>
</gene>
<dbReference type="PANTHER" id="PTHR30213:SF0">
    <property type="entry name" value="UPF0761 MEMBRANE PROTEIN YIHY"/>
    <property type="match status" value="1"/>
</dbReference>
<evidence type="ECO:0000256" key="2">
    <source>
        <dbReference type="ARBA" id="ARBA00022475"/>
    </source>
</evidence>
<reference evidence="7 8" key="1">
    <citation type="submission" date="2019-10" db="EMBL/GenBank/DDBJ databases">
        <authorList>
            <person name="Karimi E."/>
        </authorList>
    </citation>
    <scope>NUCLEOTIDE SEQUENCE [LARGE SCALE GENOMIC DNA]</scope>
    <source>
        <strain evidence="7">Exiguobacterium sp. 9Y</strain>
    </source>
</reference>
<name>A0A653I4J2_9BACL</name>
<organism evidence="7 8">
    <name type="scientific">Exiguobacterium oxidotolerans</name>
    <dbReference type="NCBI Taxonomy" id="223958"/>
    <lineage>
        <taxon>Bacteria</taxon>
        <taxon>Bacillati</taxon>
        <taxon>Bacillota</taxon>
        <taxon>Bacilli</taxon>
        <taxon>Bacillales</taxon>
        <taxon>Bacillales Family XII. Incertae Sedis</taxon>
        <taxon>Exiguobacterium</taxon>
    </lineage>
</organism>
<dbReference type="GO" id="GO:0005886">
    <property type="term" value="C:plasma membrane"/>
    <property type="evidence" value="ECO:0007669"/>
    <property type="project" value="UniProtKB-SubCell"/>
</dbReference>
<sequence length="285" mass="32634">MSLVKPVFIRFFGEAFFDKSAQLAYYLMLSLFPFLLFVVGLVSFLPFTSGEVLDLIRPFAPAETYDLIRRNVVGIFDEGGLKLASISFIAAFWLASMSVQSLVRSLNDALEVTRKVPFWRGLLQDFGFTIGMMFILPFSLLVPVAEKLARRFISHFALIADIAEDYSSIWFVFRWGLGSLFLFVFFVLLYRVLPSVRLTIRQVLPGALFTTIAWQVVSEVFSYYAEFGSYNRLYGQLAGIIVLMTWFYLSSVVLMLGGLMNAERMRQKKEAKIMKPEKIKKETVR</sequence>
<keyword evidence="3 6" id="KW-0812">Transmembrane</keyword>
<evidence type="ECO:0000256" key="3">
    <source>
        <dbReference type="ARBA" id="ARBA00022692"/>
    </source>
</evidence>
<keyword evidence="8" id="KW-1185">Reference proteome</keyword>
<evidence type="ECO:0000256" key="4">
    <source>
        <dbReference type="ARBA" id="ARBA00022989"/>
    </source>
</evidence>
<feature type="transmembrane region" description="Helical" evidence="6">
    <location>
        <begin position="172"/>
        <end position="191"/>
    </location>
</feature>
<evidence type="ECO:0000256" key="6">
    <source>
        <dbReference type="SAM" id="Phobius"/>
    </source>
</evidence>
<protein>
    <submittedName>
        <fullName evidence="7">Uncharacterized protein</fullName>
    </submittedName>
</protein>
<feature type="transmembrane region" description="Helical" evidence="6">
    <location>
        <begin position="123"/>
        <end position="145"/>
    </location>
</feature>
<feature type="transmembrane region" description="Helical" evidence="6">
    <location>
        <begin position="83"/>
        <end position="103"/>
    </location>
</feature>
<dbReference type="Pfam" id="PF03631">
    <property type="entry name" value="Virul_fac_BrkB"/>
    <property type="match status" value="1"/>
</dbReference>
<evidence type="ECO:0000256" key="1">
    <source>
        <dbReference type="ARBA" id="ARBA00004651"/>
    </source>
</evidence>
<dbReference type="InterPro" id="IPR017039">
    <property type="entry name" value="Virul_fac_BrkB"/>
</dbReference>
<dbReference type="NCBIfam" id="TIGR00765">
    <property type="entry name" value="yihY_not_rbn"/>
    <property type="match status" value="1"/>
</dbReference>
<evidence type="ECO:0000313" key="8">
    <source>
        <dbReference type="Proteomes" id="UP000439752"/>
    </source>
</evidence>
<comment type="subcellular location">
    <subcellularLocation>
        <location evidence="1">Cell membrane</location>
        <topology evidence="1">Multi-pass membrane protein</topology>
    </subcellularLocation>
</comment>
<accession>A0A653I4J2</accession>
<proteinExistence type="predicted"/>
<evidence type="ECO:0000256" key="5">
    <source>
        <dbReference type="ARBA" id="ARBA00023136"/>
    </source>
</evidence>
<feature type="transmembrane region" description="Helical" evidence="6">
    <location>
        <begin position="203"/>
        <end position="225"/>
    </location>
</feature>
<dbReference type="Proteomes" id="UP000439752">
    <property type="component" value="Unassembled WGS sequence"/>
</dbReference>
<dbReference type="PANTHER" id="PTHR30213">
    <property type="entry name" value="INNER MEMBRANE PROTEIN YHJD"/>
    <property type="match status" value="1"/>
</dbReference>
<keyword evidence="5 6" id="KW-0472">Membrane</keyword>
<dbReference type="AlphaFoldDB" id="A0A653I4J2"/>
<keyword evidence="4 6" id="KW-1133">Transmembrane helix</keyword>
<evidence type="ECO:0000313" key="7">
    <source>
        <dbReference type="EMBL" id="VWX33805.1"/>
    </source>
</evidence>
<dbReference type="RefSeq" id="WP_159172853.1">
    <property type="nucleotide sequence ID" value="NZ_LR732308.1"/>
</dbReference>
<dbReference type="PIRSF" id="PIRSF035875">
    <property type="entry name" value="RNase_BN"/>
    <property type="match status" value="1"/>
</dbReference>